<evidence type="ECO:0000313" key="2">
    <source>
        <dbReference type="Proteomes" id="UP001500840"/>
    </source>
</evidence>
<proteinExistence type="predicted"/>
<reference evidence="2" key="1">
    <citation type="journal article" date="2019" name="Int. J. Syst. Evol. Microbiol.">
        <title>The Global Catalogue of Microorganisms (GCM) 10K type strain sequencing project: providing services to taxonomists for standard genome sequencing and annotation.</title>
        <authorList>
            <consortium name="The Broad Institute Genomics Platform"/>
            <consortium name="The Broad Institute Genome Sequencing Center for Infectious Disease"/>
            <person name="Wu L."/>
            <person name="Ma J."/>
        </authorList>
    </citation>
    <scope>NUCLEOTIDE SEQUENCE [LARGE SCALE GENOMIC DNA]</scope>
    <source>
        <strain evidence="2">JCM 17759</strain>
    </source>
</reference>
<dbReference type="Proteomes" id="UP001500840">
    <property type="component" value="Unassembled WGS sequence"/>
</dbReference>
<gene>
    <name evidence="1" type="ORF">GCM10023156_17110</name>
</gene>
<accession>A0ABP8MIR8</accession>
<evidence type="ECO:0000313" key="1">
    <source>
        <dbReference type="EMBL" id="GAA4450641.1"/>
    </source>
</evidence>
<protein>
    <submittedName>
        <fullName evidence="1">Uncharacterized protein</fullName>
    </submittedName>
</protein>
<dbReference type="EMBL" id="BAABGA010000022">
    <property type="protein sequence ID" value="GAA4450641.1"/>
    <property type="molecule type" value="Genomic_DNA"/>
</dbReference>
<sequence>MSYEQVSYCYAGRQESSGRIAELANAASHFGVVLRRIITPESVREGPAPVQKSFAYKFGFGNMLHSVAPNR</sequence>
<comment type="caution">
    <text evidence="1">The sequence shown here is derived from an EMBL/GenBank/DDBJ whole genome shotgun (WGS) entry which is preliminary data.</text>
</comment>
<organism evidence="1 2">
    <name type="scientific">Novipirellula rosea</name>
    <dbReference type="NCBI Taxonomy" id="1031540"/>
    <lineage>
        <taxon>Bacteria</taxon>
        <taxon>Pseudomonadati</taxon>
        <taxon>Planctomycetota</taxon>
        <taxon>Planctomycetia</taxon>
        <taxon>Pirellulales</taxon>
        <taxon>Pirellulaceae</taxon>
        <taxon>Novipirellula</taxon>
    </lineage>
</organism>
<keyword evidence="2" id="KW-1185">Reference proteome</keyword>
<name>A0ABP8MIR8_9BACT</name>